<name>A0A6C0CCD0_9ZZZZ</name>
<dbReference type="EMBL" id="MN739390">
    <property type="protein sequence ID" value="QHT02101.1"/>
    <property type="molecule type" value="Genomic_DNA"/>
</dbReference>
<organism evidence="2">
    <name type="scientific">viral metagenome</name>
    <dbReference type="NCBI Taxonomy" id="1070528"/>
    <lineage>
        <taxon>unclassified sequences</taxon>
        <taxon>metagenomes</taxon>
        <taxon>organismal metagenomes</taxon>
    </lineage>
</organism>
<keyword evidence="1" id="KW-0472">Membrane</keyword>
<sequence length="46" mass="5603">MYPIQNTDIIRTIIEYYKMIAGCILYRILISFDYILYILLNAYMFV</sequence>
<keyword evidence="1" id="KW-1133">Transmembrane helix</keyword>
<dbReference type="AlphaFoldDB" id="A0A6C0CCD0"/>
<accession>A0A6C0CCD0</accession>
<evidence type="ECO:0000256" key="1">
    <source>
        <dbReference type="SAM" id="Phobius"/>
    </source>
</evidence>
<protein>
    <submittedName>
        <fullName evidence="2">Uncharacterized protein</fullName>
    </submittedName>
</protein>
<reference evidence="2" key="1">
    <citation type="journal article" date="2020" name="Nature">
        <title>Giant virus diversity and host interactions through global metagenomics.</title>
        <authorList>
            <person name="Schulz F."/>
            <person name="Roux S."/>
            <person name="Paez-Espino D."/>
            <person name="Jungbluth S."/>
            <person name="Walsh D.A."/>
            <person name="Denef V.J."/>
            <person name="McMahon K.D."/>
            <person name="Konstantinidis K.T."/>
            <person name="Eloe-Fadrosh E.A."/>
            <person name="Kyrpides N.C."/>
            <person name="Woyke T."/>
        </authorList>
    </citation>
    <scope>NUCLEOTIDE SEQUENCE</scope>
    <source>
        <strain evidence="2">GVMAG-M-3300020565-3</strain>
    </source>
</reference>
<evidence type="ECO:0000313" key="2">
    <source>
        <dbReference type="EMBL" id="QHT02101.1"/>
    </source>
</evidence>
<keyword evidence="1" id="KW-0812">Transmembrane</keyword>
<proteinExistence type="predicted"/>
<feature type="transmembrane region" description="Helical" evidence="1">
    <location>
        <begin position="20"/>
        <end position="40"/>
    </location>
</feature>